<protein>
    <submittedName>
        <fullName evidence="2">Uncharacterized protein</fullName>
    </submittedName>
</protein>
<name>A0AAQ3NQ32_VIGMU</name>
<dbReference type="Proteomes" id="UP001374535">
    <property type="component" value="Chromosome 4"/>
</dbReference>
<keyword evidence="3" id="KW-1185">Reference proteome</keyword>
<proteinExistence type="predicted"/>
<evidence type="ECO:0000313" key="2">
    <source>
        <dbReference type="EMBL" id="WVZ14126.1"/>
    </source>
</evidence>
<sequence length="151" mass="17200">MWIFRVHYHTNWILGLSNVDFPNMTFGPEIGPESGTNGIVGPEIEGIIEPAPEPARPAPNGDGKFGKILVYSRREKAILDLAMSKNPTHHHCMRIDIGTKPTVSEQGKQTRRQHVGQLEKDERYAPQYQLLMIFLNQRLDTYLDYHAANFT</sequence>
<feature type="region of interest" description="Disordered" evidence="1">
    <location>
        <begin position="101"/>
        <end position="120"/>
    </location>
</feature>
<dbReference type="EMBL" id="CP144697">
    <property type="protein sequence ID" value="WVZ14126.1"/>
    <property type="molecule type" value="Genomic_DNA"/>
</dbReference>
<dbReference type="AlphaFoldDB" id="A0AAQ3NQ32"/>
<evidence type="ECO:0000256" key="1">
    <source>
        <dbReference type="SAM" id="MobiDB-lite"/>
    </source>
</evidence>
<gene>
    <name evidence="2" type="ORF">V8G54_011692</name>
</gene>
<evidence type="ECO:0000313" key="3">
    <source>
        <dbReference type="Proteomes" id="UP001374535"/>
    </source>
</evidence>
<organism evidence="2 3">
    <name type="scientific">Vigna mungo</name>
    <name type="common">Black gram</name>
    <name type="synonym">Phaseolus mungo</name>
    <dbReference type="NCBI Taxonomy" id="3915"/>
    <lineage>
        <taxon>Eukaryota</taxon>
        <taxon>Viridiplantae</taxon>
        <taxon>Streptophyta</taxon>
        <taxon>Embryophyta</taxon>
        <taxon>Tracheophyta</taxon>
        <taxon>Spermatophyta</taxon>
        <taxon>Magnoliopsida</taxon>
        <taxon>eudicotyledons</taxon>
        <taxon>Gunneridae</taxon>
        <taxon>Pentapetalae</taxon>
        <taxon>rosids</taxon>
        <taxon>fabids</taxon>
        <taxon>Fabales</taxon>
        <taxon>Fabaceae</taxon>
        <taxon>Papilionoideae</taxon>
        <taxon>50 kb inversion clade</taxon>
        <taxon>NPAAA clade</taxon>
        <taxon>indigoferoid/millettioid clade</taxon>
        <taxon>Phaseoleae</taxon>
        <taxon>Vigna</taxon>
    </lineage>
</organism>
<accession>A0AAQ3NQ32</accession>
<reference evidence="2 3" key="1">
    <citation type="journal article" date="2023" name="Life. Sci Alliance">
        <title>Evolutionary insights into 3D genome organization and epigenetic landscape of Vigna mungo.</title>
        <authorList>
            <person name="Junaid A."/>
            <person name="Singh B."/>
            <person name="Bhatia S."/>
        </authorList>
    </citation>
    <scope>NUCLEOTIDE SEQUENCE [LARGE SCALE GENOMIC DNA]</scope>
    <source>
        <strain evidence="2">Urdbean</strain>
    </source>
</reference>